<dbReference type="InterPro" id="IPR037448">
    <property type="entry name" value="Zig-8"/>
</dbReference>
<dbReference type="GO" id="GO:0032589">
    <property type="term" value="C:neuron projection membrane"/>
    <property type="evidence" value="ECO:0007669"/>
    <property type="project" value="TreeGrafter"/>
</dbReference>
<dbReference type="InterPro" id="IPR013151">
    <property type="entry name" value="Immunoglobulin_dom"/>
</dbReference>
<sequence>MFFLLLLLAVVETLILEAPILSIKSGNPVNLTCLVKDQVGTVFIFWYHNGAVLGADEKEQSGMEVFTEFGLISTSRLFIANTKLSDSGNYTCQPSYSEPAIVTLRVLNACSLTIHKSRGGIFDEVVYKYSKTHSQPLVYLALSRDTAQEGLHIVPTDGRQHFYYGRRNNETMLPLQNEFTELSTGHLTTINQIMIN</sequence>
<gene>
    <name evidence="3" type="primary">AVEN_58406_1</name>
    <name evidence="3" type="ORF">TNIN_260891</name>
</gene>
<dbReference type="InterPro" id="IPR036179">
    <property type="entry name" value="Ig-like_dom_sf"/>
</dbReference>
<accession>A0A8X6Y7N4</accession>
<feature type="signal peptide" evidence="1">
    <location>
        <begin position="1"/>
        <end position="17"/>
    </location>
</feature>
<dbReference type="InterPro" id="IPR003599">
    <property type="entry name" value="Ig_sub"/>
</dbReference>
<dbReference type="Gene3D" id="2.60.40.10">
    <property type="entry name" value="Immunoglobulins"/>
    <property type="match status" value="1"/>
</dbReference>
<reference evidence="3" key="1">
    <citation type="submission" date="2020-08" db="EMBL/GenBank/DDBJ databases">
        <title>Multicomponent nature underlies the extraordinary mechanical properties of spider dragline silk.</title>
        <authorList>
            <person name="Kono N."/>
            <person name="Nakamura H."/>
            <person name="Mori M."/>
            <person name="Yoshida Y."/>
            <person name="Ohtoshi R."/>
            <person name="Malay A.D."/>
            <person name="Moran D.A.P."/>
            <person name="Tomita M."/>
            <person name="Numata K."/>
            <person name="Arakawa K."/>
        </authorList>
    </citation>
    <scope>NUCLEOTIDE SEQUENCE</scope>
</reference>
<proteinExistence type="predicted"/>
<dbReference type="PROSITE" id="PS50835">
    <property type="entry name" value="IG_LIKE"/>
    <property type="match status" value="1"/>
</dbReference>
<evidence type="ECO:0000313" key="4">
    <source>
        <dbReference type="Proteomes" id="UP000886998"/>
    </source>
</evidence>
<organism evidence="3 4">
    <name type="scientific">Trichonephila inaurata madagascariensis</name>
    <dbReference type="NCBI Taxonomy" id="2747483"/>
    <lineage>
        <taxon>Eukaryota</taxon>
        <taxon>Metazoa</taxon>
        <taxon>Ecdysozoa</taxon>
        <taxon>Arthropoda</taxon>
        <taxon>Chelicerata</taxon>
        <taxon>Arachnida</taxon>
        <taxon>Araneae</taxon>
        <taxon>Araneomorphae</taxon>
        <taxon>Entelegynae</taxon>
        <taxon>Araneoidea</taxon>
        <taxon>Nephilidae</taxon>
        <taxon>Trichonephila</taxon>
        <taxon>Trichonephila inaurata</taxon>
    </lineage>
</organism>
<dbReference type="PANTHER" id="PTHR23279:SF36">
    <property type="entry name" value="DEFECTIVE PROBOSCIS EXTENSION RESPONSE 9, ISOFORM A"/>
    <property type="match status" value="1"/>
</dbReference>
<dbReference type="SMART" id="SM00409">
    <property type="entry name" value="IG"/>
    <property type="match status" value="1"/>
</dbReference>
<dbReference type="InterPro" id="IPR003598">
    <property type="entry name" value="Ig_sub2"/>
</dbReference>
<evidence type="ECO:0000313" key="3">
    <source>
        <dbReference type="EMBL" id="GFY66121.1"/>
    </source>
</evidence>
<feature type="chain" id="PRO_5036480892" description="Ig-like domain-containing protein" evidence="1">
    <location>
        <begin position="18"/>
        <end position="196"/>
    </location>
</feature>
<evidence type="ECO:0000259" key="2">
    <source>
        <dbReference type="PROSITE" id="PS50835"/>
    </source>
</evidence>
<protein>
    <recommendedName>
        <fullName evidence="2">Ig-like domain-containing protein</fullName>
    </recommendedName>
</protein>
<dbReference type="Proteomes" id="UP000886998">
    <property type="component" value="Unassembled WGS sequence"/>
</dbReference>
<dbReference type="EMBL" id="BMAV01015840">
    <property type="protein sequence ID" value="GFY66121.1"/>
    <property type="molecule type" value="Genomic_DNA"/>
</dbReference>
<name>A0A8X6Y7N4_9ARAC</name>
<keyword evidence="4" id="KW-1185">Reference proteome</keyword>
<comment type="caution">
    <text evidence="3">The sequence shown here is derived from an EMBL/GenBank/DDBJ whole genome shotgun (WGS) entry which is preliminary data.</text>
</comment>
<feature type="domain" description="Ig-like" evidence="2">
    <location>
        <begin position="12"/>
        <end position="103"/>
    </location>
</feature>
<evidence type="ECO:0000256" key="1">
    <source>
        <dbReference type="SAM" id="SignalP"/>
    </source>
</evidence>
<dbReference type="CDD" id="cd00096">
    <property type="entry name" value="Ig"/>
    <property type="match status" value="1"/>
</dbReference>
<dbReference type="GO" id="GO:0050808">
    <property type="term" value="P:synapse organization"/>
    <property type="evidence" value="ECO:0007669"/>
    <property type="project" value="TreeGrafter"/>
</dbReference>
<dbReference type="SMART" id="SM00408">
    <property type="entry name" value="IGc2"/>
    <property type="match status" value="1"/>
</dbReference>
<dbReference type="OrthoDB" id="8049355at2759"/>
<dbReference type="AlphaFoldDB" id="A0A8X6Y7N4"/>
<dbReference type="PANTHER" id="PTHR23279">
    <property type="entry name" value="DEFECTIVE PROBOSCIS EXTENSION RESPONSE DPR -RELATED"/>
    <property type="match status" value="1"/>
</dbReference>
<keyword evidence="1" id="KW-0732">Signal</keyword>
<dbReference type="Pfam" id="PF00047">
    <property type="entry name" value="ig"/>
    <property type="match status" value="1"/>
</dbReference>
<dbReference type="SUPFAM" id="SSF48726">
    <property type="entry name" value="Immunoglobulin"/>
    <property type="match status" value="1"/>
</dbReference>
<dbReference type="InterPro" id="IPR007110">
    <property type="entry name" value="Ig-like_dom"/>
</dbReference>
<dbReference type="InterPro" id="IPR013783">
    <property type="entry name" value="Ig-like_fold"/>
</dbReference>